<dbReference type="AlphaFoldDB" id="A0AAD4LYP2"/>
<reference evidence="1" key="1">
    <citation type="journal article" date="2022" name="New Phytol.">
        <title>Evolutionary transition to the ectomycorrhizal habit in the genomes of a hyperdiverse lineage of mushroom-forming fungi.</title>
        <authorList>
            <person name="Looney B."/>
            <person name="Miyauchi S."/>
            <person name="Morin E."/>
            <person name="Drula E."/>
            <person name="Courty P.E."/>
            <person name="Kohler A."/>
            <person name="Kuo A."/>
            <person name="LaButti K."/>
            <person name="Pangilinan J."/>
            <person name="Lipzen A."/>
            <person name="Riley R."/>
            <person name="Andreopoulos W."/>
            <person name="He G."/>
            <person name="Johnson J."/>
            <person name="Nolan M."/>
            <person name="Tritt A."/>
            <person name="Barry K.W."/>
            <person name="Grigoriev I.V."/>
            <person name="Nagy L.G."/>
            <person name="Hibbett D."/>
            <person name="Henrissat B."/>
            <person name="Matheny P.B."/>
            <person name="Labbe J."/>
            <person name="Martin F.M."/>
        </authorList>
    </citation>
    <scope>NUCLEOTIDE SEQUENCE</scope>
    <source>
        <strain evidence="1">BPL690</strain>
    </source>
</reference>
<proteinExistence type="predicted"/>
<sequence>MISQLCASDCPPCGSSISTHRYHRSKFPPSWTSVAGSVVTARIGAMTLLVRNISTPPRWMRASSTLVSLHSIHGKHNGARPSRATALRVWAPCEPFP</sequence>
<dbReference type="Proteomes" id="UP001203297">
    <property type="component" value="Unassembled WGS sequence"/>
</dbReference>
<organism evidence="1 2">
    <name type="scientific">Multifurca ochricompacta</name>
    <dbReference type="NCBI Taxonomy" id="376703"/>
    <lineage>
        <taxon>Eukaryota</taxon>
        <taxon>Fungi</taxon>
        <taxon>Dikarya</taxon>
        <taxon>Basidiomycota</taxon>
        <taxon>Agaricomycotina</taxon>
        <taxon>Agaricomycetes</taxon>
        <taxon>Russulales</taxon>
        <taxon>Russulaceae</taxon>
        <taxon>Multifurca</taxon>
    </lineage>
</organism>
<protein>
    <submittedName>
        <fullName evidence="1">Uncharacterized protein</fullName>
    </submittedName>
</protein>
<evidence type="ECO:0000313" key="1">
    <source>
        <dbReference type="EMBL" id="KAI0293660.1"/>
    </source>
</evidence>
<name>A0AAD4LYP2_9AGAM</name>
<dbReference type="EMBL" id="WTXG01000092">
    <property type="protein sequence ID" value="KAI0293660.1"/>
    <property type="molecule type" value="Genomic_DNA"/>
</dbReference>
<keyword evidence="2" id="KW-1185">Reference proteome</keyword>
<accession>A0AAD4LYP2</accession>
<gene>
    <name evidence="1" type="ORF">B0F90DRAFT_1391720</name>
</gene>
<evidence type="ECO:0000313" key="2">
    <source>
        <dbReference type="Proteomes" id="UP001203297"/>
    </source>
</evidence>
<comment type="caution">
    <text evidence="1">The sequence shown here is derived from an EMBL/GenBank/DDBJ whole genome shotgun (WGS) entry which is preliminary data.</text>
</comment>